<feature type="transmembrane region" description="Helical" evidence="7">
    <location>
        <begin position="175"/>
        <end position="195"/>
    </location>
</feature>
<dbReference type="InterPro" id="IPR008915">
    <property type="entry name" value="Peptidase_M50"/>
</dbReference>
<dbReference type="EC" id="3.4.24.-" evidence="9"/>
<feature type="transmembrane region" description="Helical" evidence="7">
    <location>
        <begin position="202"/>
        <end position="220"/>
    </location>
</feature>
<protein>
    <submittedName>
        <fullName evidence="9">M50 family metallopeptidase</fullName>
        <ecNumber evidence="9">3.4.24.-</ecNumber>
    </submittedName>
</protein>
<feature type="transmembrane region" description="Helical" evidence="7">
    <location>
        <begin position="264"/>
        <end position="287"/>
    </location>
</feature>
<feature type="transmembrane region" description="Helical" evidence="7">
    <location>
        <begin position="136"/>
        <end position="155"/>
    </location>
</feature>
<dbReference type="CDD" id="cd05709">
    <property type="entry name" value="S2P-M50"/>
    <property type="match status" value="1"/>
</dbReference>
<name>A0ABW0MB89_9BURK</name>
<evidence type="ECO:0000313" key="10">
    <source>
        <dbReference type="Proteomes" id="UP001596045"/>
    </source>
</evidence>
<dbReference type="RefSeq" id="WP_378997601.1">
    <property type="nucleotide sequence ID" value="NZ_JBHSMT010000014.1"/>
</dbReference>
<feature type="transmembrane region" description="Helical" evidence="7">
    <location>
        <begin position="328"/>
        <end position="354"/>
    </location>
</feature>
<evidence type="ECO:0000256" key="3">
    <source>
        <dbReference type="ARBA" id="ARBA00007931"/>
    </source>
</evidence>
<feature type="transmembrane region" description="Helical" evidence="7">
    <location>
        <begin position="232"/>
        <end position="257"/>
    </location>
</feature>
<dbReference type="Proteomes" id="UP001596045">
    <property type="component" value="Unassembled WGS sequence"/>
</dbReference>
<evidence type="ECO:0000256" key="1">
    <source>
        <dbReference type="ARBA" id="ARBA00001947"/>
    </source>
</evidence>
<evidence type="ECO:0000256" key="2">
    <source>
        <dbReference type="ARBA" id="ARBA00004141"/>
    </source>
</evidence>
<sequence length="363" mass="40173">MRDDLAIEAIDDAARQARYLIHDPCSDASFVLGKRELTVARMFDGTRSIEQIVTQLREDHAILAAVAKIQQFEERMLKLGILIDPVRPALNARSPSAGITYGPFKRFLMLTLLRFDPRQPIEAIARHLPWLMSKSGVAVFSAVILGALMLLVQRWGVFTHDLATVYTNDLGWIPLHYAVVVGSIVVHEFGHAIACRAYRVRVTEIGVAVYVLILTGWAWPVQRDWSKLHKGARVMTILGGPFGSLLFAAVAVLVWSLAKPGSALWYLAVVAAASPTVALIPTLLPIFNGDTYLALTELLDMPRIRQRAFQALFSAVRGNRPALTRGEMLTYAALILSTLAGWAIAWLVLIRMLISIISTISHY</sequence>
<comment type="subcellular location">
    <subcellularLocation>
        <location evidence="2">Membrane</location>
        <topology evidence="2">Multi-pass membrane protein</topology>
    </subcellularLocation>
</comment>
<dbReference type="Pfam" id="PF02163">
    <property type="entry name" value="Peptidase_M50"/>
    <property type="match status" value="1"/>
</dbReference>
<comment type="similarity">
    <text evidence="3">Belongs to the peptidase M50B family.</text>
</comment>
<gene>
    <name evidence="9" type="ORF">ACFPM8_11075</name>
</gene>
<reference evidence="10" key="1">
    <citation type="journal article" date="2019" name="Int. J. Syst. Evol. Microbiol.">
        <title>The Global Catalogue of Microorganisms (GCM) 10K type strain sequencing project: providing services to taxonomists for standard genome sequencing and annotation.</title>
        <authorList>
            <consortium name="The Broad Institute Genomics Platform"/>
            <consortium name="The Broad Institute Genome Sequencing Center for Infectious Disease"/>
            <person name="Wu L."/>
            <person name="Ma J."/>
        </authorList>
    </citation>
    <scope>NUCLEOTIDE SEQUENCE [LARGE SCALE GENOMIC DNA]</scope>
    <source>
        <strain evidence="10">JCM 17066</strain>
    </source>
</reference>
<dbReference type="EMBL" id="JBHSMT010000014">
    <property type="protein sequence ID" value="MFC5474497.1"/>
    <property type="molecule type" value="Genomic_DNA"/>
</dbReference>
<dbReference type="GO" id="GO:0016787">
    <property type="term" value="F:hydrolase activity"/>
    <property type="evidence" value="ECO:0007669"/>
    <property type="project" value="UniProtKB-KW"/>
</dbReference>
<evidence type="ECO:0000256" key="6">
    <source>
        <dbReference type="ARBA" id="ARBA00023136"/>
    </source>
</evidence>
<evidence type="ECO:0000256" key="7">
    <source>
        <dbReference type="SAM" id="Phobius"/>
    </source>
</evidence>
<evidence type="ECO:0000313" key="9">
    <source>
        <dbReference type="EMBL" id="MFC5474497.1"/>
    </source>
</evidence>
<keyword evidence="10" id="KW-1185">Reference proteome</keyword>
<keyword evidence="6 7" id="KW-0472">Membrane</keyword>
<keyword evidence="5 7" id="KW-1133">Transmembrane helix</keyword>
<accession>A0ABW0MB89</accession>
<evidence type="ECO:0000256" key="4">
    <source>
        <dbReference type="ARBA" id="ARBA00022692"/>
    </source>
</evidence>
<comment type="cofactor">
    <cofactor evidence="1">
        <name>Zn(2+)</name>
        <dbReference type="ChEBI" id="CHEBI:29105"/>
    </cofactor>
</comment>
<keyword evidence="4 7" id="KW-0812">Transmembrane</keyword>
<keyword evidence="9" id="KW-0378">Hydrolase</keyword>
<feature type="domain" description="Peptidase M50" evidence="8">
    <location>
        <begin position="178"/>
        <end position="296"/>
    </location>
</feature>
<evidence type="ECO:0000259" key="8">
    <source>
        <dbReference type="Pfam" id="PF02163"/>
    </source>
</evidence>
<proteinExistence type="inferred from homology"/>
<comment type="caution">
    <text evidence="9">The sequence shown here is derived from an EMBL/GenBank/DDBJ whole genome shotgun (WGS) entry which is preliminary data.</text>
</comment>
<evidence type="ECO:0000256" key="5">
    <source>
        <dbReference type="ARBA" id="ARBA00022989"/>
    </source>
</evidence>
<organism evidence="9 10">
    <name type="scientific">Paraherbaspirillum soli</name>
    <dbReference type="NCBI Taxonomy" id="631222"/>
    <lineage>
        <taxon>Bacteria</taxon>
        <taxon>Pseudomonadati</taxon>
        <taxon>Pseudomonadota</taxon>
        <taxon>Betaproteobacteria</taxon>
        <taxon>Burkholderiales</taxon>
        <taxon>Oxalobacteraceae</taxon>
        <taxon>Paraherbaspirillum</taxon>
    </lineage>
</organism>